<sequence length="692" mass="75926">MSETPRAANRLAREASPYLRQHMYNPVDWYPWGPEALETAAREQKPILLSVGYAACHWCHVMEKDAFEVESVAELMNRHFVPIKVDREERPDLDSLYQGVVQLMGRGGGWPLTVFLTPDLQPFFGGTYFPPTSGYGLPSFTRVLEALADAWANRRDEVLQSAGSFEEGLARLVRVGLGTGGAPLTGSELARAAERICQEADTRNGGFFGAPKFPHPMELSFLLRMAFAWPAELRSESVDEAKAAIRRSLDKMAEGGIHDQLGGGFHRYSVDEAWAVPHFEKMLYDNALLLRLYAEAAVAFEHSEYDRVALDIAGWMARELTDPSGGLWSSQDADSEGVEGKFFAWTPDQIEEVLGRELASLAAARFGVTATGNFEHGATVLHLAASAQEIAQERNLPVEEVEGKLAEARRRLFDSRKERVAPATDDKVIVAWNGLAIGALAAAGRLLHDDGLVEQARRAADFVLRTLATDDGLKRVYRDGNVKQEAFLDDWAALCEGLVELFETTGENRWLDEARRLGDGIVSRFWDEEQACFFLSPAGGESLRHRIPSIHDNAVPAGGSSAAVALLRLHLLTGHEQAGRVAERYLERQHDELLRSPFAFGHLLGAAFLRAKGLTEVAVLGAPGAARDALLAKARTGVHPEVVAWAAEKGESELLSGRGEVDGKPAAWICRRFTCEAPRTDPEEVTRALGLG</sequence>
<dbReference type="GO" id="GO:0005975">
    <property type="term" value="P:carbohydrate metabolic process"/>
    <property type="evidence" value="ECO:0007669"/>
    <property type="project" value="InterPro"/>
</dbReference>
<keyword evidence="2" id="KW-0418">Kinase</keyword>
<dbReference type="PANTHER" id="PTHR42899">
    <property type="entry name" value="SPERMATOGENESIS-ASSOCIATED PROTEIN 20"/>
    <property type="match status" value="1"/>
</dbReference>
<keyword evidence="3" id="KW-1185">Reference proteome</keyword>
<evidence type="ECO:0000313" key="2">
    <source>
        <dbReference type="EMBL" id="AKU92318.1"/>
    </source>
</evidence>
<dbReference type="Pfam" id="PF03190">
    <property type="entry name" value="Thioredox_DsbH"/>
    <property type="match status" value="1"/>
</dbReference>
<dbReference type="Proteomes" id="UP000055590">
    <property type="component" value="Chromosome"/>
</dbReference>
<evidence type="ECO:0000313" key="3">
    <source>
        <dbReference type="Proteomes" id="UP000055590"/>
    </source>
</evidence>
<dbReference type="InterPro" id="IPR036249">
    <property type="entry name" value="Thioredoxin-like_sf"/>
</dbReference>
<dbReference type="InterPro" id="IPR012341">
    <property type="entry name" value="6hp_glycosidase-like_sf"/>
</dbReference>
<dbReference type="Gene3D" id="1.50.10.10">
    <property type="match status" value="2"/>
</dbReference>
<organism evidence="2 3">
    <name type="scientific">Vulgatibacter incomptus</name>
    <dbReference type="NCBI Taxonomy" id="1391653"/>
    <lineage>
        <taxon>Bacteria</taxon>
        <taxon>Pseudomonadati</taxon>
        <taxon>Myxococcota</taxon>
        <taxon>Myxococcia</taxon>
        <taxon>Myxococcales</taxon>
        <taxon>Cystobacterineae</taxon>
        <taxon>Vulgatibacteraceae</taxon>
        <taxon>Vulgatibacter</taxon>
    </lineage>
</organism>
<keyword evidence="2" id="KW-0808">Transferase</keyword>
<protein>
    <submittedName>
        <fullName evidence="2">Thymidylate kinase</fullName>
    </submittedName>
</protein>
<dbReference type="SUPFAM" id="SSF52833">
    <property type="entry name" value="Thioredoxin-like"/>
    <property type="match status" value="1"/>
</dbReference>
<gene>
    <name evidence="2" type="ORF">AKJ08_2705</name>
</gene>
<dbReference type="PATRIC" id="fig|1391653.3.peg.2808"/>
<dbReference type="STRING" id="1391653.AKJ08_2705"/>
<dbReference type="AlphaFoldDB" id="A0A0K1PFK9"/>
<dbReference type="CDD" id="cd02955">
    <property type="entry name" value="SSP411"/>
    <property type="match status" value="1"/>
</dbReference>
<dbReference type="EMBL" id="CP012332">
    <property type="protein sequence ID" value="AKU92318.1"/>
    <property type="molecule type" value="Genomic_DNA"/>
</dbReference>
<dbReference type="Gene3D" id="3.40.30.10">
    <property type="entry name" value="Glutaredoxin"/>
    <property type="match status" value="1"/>
</dbReference>
<dbReference type="PIRSF" id="PIRSF006402">
    <property type="entry name" value="UCP006402_thioredoxin"/>
    <property type="match status" value="1"/>
</dbReference>
<dbReference type="RefSeq" id="WP_240475338.1">
    <property type="nucleotide sequence ID" value="NZ_CP012332.1"/>
</dbReference>
<dbReference type="PANTHER" id="PTHR42899:SF1">
    <property type="entry name" value="SPERMATOGENESIS-ASSOCIATED PROTEIN 20"/>
    <property type="match status" value="1"/>
</dbReference>
<name>A0A0K1PFK9_9BACT</name>
<dbReference type="InterPro" id="IPR024705">
    <property type="entry name" value="Ssp411"/>
</dbReference>
<dbReference type="InterPro" id="IPR004879">
    <property type="entry name" value="Ssp411-like_TRX"/>
</dbReference>
<accession>A0A0K1PFK9</accession>
<dbReference type="SUPFAM" id="SSF48208">
    <property type="entry name" value="Six-hairpin glycosidases"/>
    <property type="match status" value="1"/>
</dbReference>
<dbReference type="GO" id="GO:0016301">
    <property type="term" value="F:kinase activity"/>
    <property type="evidence" value="ECO:0007669"/>
    <property type="project" value="UniProtKB-KW"/>
</dbReference>
<dbReference type="KEGG" id="vin:AKJ08_2705"/>
<proteinExistence type="predicted"/>
<feature type="domain" description="Spermatogenesis-associated protein 20-like TRX" evidence="1">
    <location>
        <begin position="9"/>
        <end position="167"/>
    </location>
</feature>
<reference evidence="2 3" key="1">
    <citation type="submission" date="2015-08" db="EMBL/GenBank/DDBJ databases">
        <authorList>
            <person name="Babu N.S."/>
            <person name="Beckwith C.J."/>
            <person name="Beseler K.G."/>
            <person name="Brison A."/>
            <person name="Carone J.V."/>
            <person name="Caskin T.P."/>
            <person name="Diamond M."/>
            <person name="Durham M.E."/>
            <person name="Foxe J.M."/>
            <person name="Go M."/>
            <person name="Henderson B.A."/>
            <person name="Jones I.B."/>
            <person name="McGettigan J.A."/>
            <person name="Micheletti S.J."/>
            <person name="Nasrallah M.E."/>
            <person name="Ortiz D."/>
            <person name="Piller C.R."/>
            <person name="Privatt S.R."/>
            <person name="Schneider S.L."/>
            <person name="Sharp S."/>
            <person name="Smith T.C."/>
            <person name="Stanton J.D."/>
            <person name="Ullery H.E."/>
            <person name="Wilson R.J."/>
            <person name="Serrano M.G."/>
            <person name="Buck G."/>
            <person name="Lee V."/>
            <person name="Wang Y."/>
            <person name="Carvalho R."/>
            <person name="Voegtly L."/>
            <person name="Shi R."/>
            <person name="Duckworth R."/>
            <person name="Johnson A."/>
            <person name="Loviza R."/>
            <person name="Walstead R."/>
            <person name="Shah Z."/>
            <person name="Kiflezghi M."/>
            <person name="Wade K."/>
            <person name="Ball S.L."/>
            <person name="Bradley K.W."/>
            <person name="Asai D.J."/>
            <person name="Bowman C.A."/>
            <person name="Russell D.A."/>
            <person name="Pope W.H."/>
            <person name="Jacobs-Sera D."/>
            <person name="Hendrix R.W."/>
            <person name="Hatfull G.F."/>
        </authorList>
    </citation>
    <scope>NUCLEOTIDE SEQUENCE [LARGE SCALE GENOMIC DNA]</scope>
    <source>
        <strain evidence="2 3">DSM 27710</strain>
    </source>
</reference>
<dbReference type="InterPro" id="IPR008928">
    <property type="entry name" value="6-hairpin_glycosidase_sf"/>
</dbReference>
<evidence type="ECO:0000259" key="1">
    <source>
        <dbReference type="Pfam" id="PF03190"/>
    </source>
</evidence>